<sequence length="246" mass="28994">MKVLKFRLYGDNAFFKKPDVNTYLYFTYSNIHKVALLGILGAIVGYKGYNQMSKTDKYPEFYEKLKDIKVAIEPEEGSRGDFYKKVQVFNNSIGYYNKDKDERPCNLIVKEQWLEKPSWNIYVLVDSKDTEKICDYITNYKSIFIPYLGKNDHIANIDEIEIYESEKAADEIESIDSLCPKSYVNFGDSVADMNYMPYKYKENLPIRLNEKTNMYEYETFIYTNMEIDDINTDEIYTVGNKNIAFF</sequence>
<dbReference type="NCBIfam" id="TIGR02593">
    <property type="entry name" value="CRISPR_cas5"/>
    <property type="match status" value="1"/>
</dbReference>
<dbReference type="NCBIfam" id="TIGR02592">
    <property type="entry name" value="cas_Cas5h"/>
    <property type="match status" value="1"/>
</dbReference>
<dbReference type="AlphaFoldDB" id="A0A174KP13"/>
<evidence type="ECO:0000256" key="2">
    <source>
        <dbReference type="SAM" id="Phobius"/>
    </source>
</evidence>
<organism evidence="3 4">
    <name type="scientific">Clostridium disporicum</name>
    <dbReference type="NCBI Taxonomy" id="84024"/>
    <lineage>
        <taxon>Bacteria</taxon>
        <taxon>Bacillati</taxon>
        <taxon>Bacillota</taxon>
        <taxon>Clostridia</taxon>
        <taxon>Eubacteriales</taxon>
        <taxon>Clostridiaceae</taxon>
        <taxon>Clostridium</taxon>
    </lineage>
</organism>
<evidence type="ECO:0000313" key="4">
    <source>
        <dbReference type="Proteomes" id="UP000095594"/>
    </source>
</evidence>
<dbReference type="RefSeq" id="WP_055268081.1">
    <property type="nucleotide sequence ID" value="NZ_CABIXQ010000027.1"/>
</dbReference>
<dbReference type="EMBL" id="CYZX01000027">
    <property type="protein sequence ID" value="CUP13733.1"/>
    <property type="molecule type" value="Genomic_DNA"/>
</dbReference>
<accession>A0A174KP13</accession>
<name>A0A174KP13_9CLOT</name>
<feature type="transmembrane region" description="Helical" evidence="2">
    <location>
        <begin position="31"/>
        <end position="49"/>
    </location>
</feature>
<protein>
    <submittedName>
        <fullName evidence="3">CRISPR-associated protein Cas5, hmari subtype</fullName>
    </submittedName>
</protein>
<reference evidence="3 4" key="1">
    <citation type="submission" date="2015-09" db="EMBL/GenBank/DDBJ databases">
        <authorList>
            <consortium name="Pathogen Informatics"/>
        </authorList>
    </citation>
    <scope>NUCLEOTIDE SEQUENCE [LARGE SCALE GENOMIC DNA]</scope>
    <source>
        <strain evidence="3 4">2789STDY5834856</strain>
    </source>
</reference>
<keyword evidence="2" id="KW-1133">Transmembrane helix</keyword>
<evidence type="ECO:0000256" key="1">
    <source>
        <dbReference type="ARBA" id="ARBA00023118"/>
    </source>
</evidence>
<keyword evidence="2" id="KW-0472">Membrane</keyword>
<dbReference type="InterPro" id="IPR013422">
    <property type="entry name" value="CRISPR-assoc_prot_Cas5_N"/>
</dbReference>
<proteinExistence type="predicted"/>
<keyword evidence="1" id="KW-0051">Antiviral defense</keyword>
<dbReference type="InterPro" id="IPR013421">
    <property type="entry name" value="CRISPR-assoc_prot_Cas5_HALMA"/>
</dbReference>
<dbReference type="OrthoDB" id="5363158at2"/>
<evidence type="ECO:0000313" key="3">
    <source>
        <dbReference type="EMBL" id="CUP13733.1"/>
    </source>
</evidence>
<keyword evidence="2" id="KW-0812">Transmembrane</keyword>
<dbReference type="Proteomes" id="UP000095594">
    <property type="component" value="Unassembled WGS sequence"/>
</dbReference>
<gene>
    <name evidence="3" type="primary">cas5h</name>
    <name evidence="3" type="ORF">ERS852471_03070</name>
</gene>
<dbReference type="GO" id="GO:0051607">
    <property type="term" value="P:defense response to virus"/>
    <property type="evidence" value="ECO:0007669"/>
    <property type="project" value="UniProtKB-KW"/>
</dbReference>